<name>A0A1S0TUA3_LOALO</name>
<dbReference type="CTD" id="9945511"/>
<dbReference type="RefSeq" id="XP_003143664.1">
    <property type="nucleotide sequence ID" value="XM_003143616.1"/>
</dbReference>
<dbReference type="EMBL" id="JH712109">
    <property type="protein sequence ID" value="EFO20404.1"/>
    <property type="molecule type" value="Genomic_DNA"/>
</dbReference>
<accession>A0A1S0TUA3</accession>
<evidence type="ECO:0000313" key="1">
    <source>
        <dbReference type="EMBL" id="EFO20404.1"/>
    </source>
</evidence>
<organism evidence="1">
    <name type="scientific">Loa loa</name>
    <name type="common">Eye worm</name>
    <name type="synonym">Filaria loa</name>
    <dbReference type="NCBI Taxonomy" id="7209"/>
    <lineage>
        <taxon>Eukaryota</taxon>
        <taxon>Metazoa</taxon>
        <taxon>Ecdysozoa</taxon>
        <taxon>Nematoda</taxon>
        <taxon>Chromadorea</taxon>
        <taxon>Rhabditida</taxon>
        <taxon>Spirurina</taxon>
        <taxon>Spiruromorpha</taxon>
        <taxon>Filarioidea</taxon>
        <taxon>Onchocercidae</taxon>
        <taxon>Loa</taxon>
    </lineage>
</organism>
<proteinExistence type="predicted"/>
<sequence length="102" mass="11098">MKPANPSNIRNKENRAFIRCSTSITDGIILPNKTVLTYMREQSLFEIFVNLNYCFTSSCRLSAVTVAVAVVLGDRVTGMIIVVISDSTSGGADMLSGYKKSV</sequence>
<dbReference type="InParanoid" id="A0A1S0TUA3"/>
<dbReference type="AlphaFoldDB" id="A0A1S0TUA3"/>
<reference evidence="1" key="1">
    <citation type="submission" date="2012-04" db="EMBL/GenBank/DDBJ databases">
        <title>The Genome Sequence of Loa loa.</title>
        <authorList>
            <consortium name="The Broad Institute Genome Sequencing Platform"/>
            <consortium name="Broad Institute Genome Sequencing Center for Infectious Disease"/>
            <person name="Nutman T.B."/>
            <person name="Fink D.L."/>
            <person name="Russ C."/>
            <person name="Young S."/>
            <person name="Zeng Q."/>
            <person name="Gargeya S."/>
            <person name="Alvarado L."/>
            <person name="Berlin A."/>
            <person name="Chapman S.B."/>
            <person name="Chen Z."/>
            <person name="Freedman E."/>
            <person name="Gellesch M."/>
            <person name="Goldberg J."/>
            <person name="Griggs A."/>
            <person name="Gujja S."/>
            <person name="Heilman E.R."/>
            <person name="Heiman D."/>
            <person name="Howarth C."/>
            <person name="Mehta T."/>
            <person name="Neiman D."/>
            <person name="Pearson M."/>
            <person name="Roberts A."/>
            <person name="Saif S."/>
            <person name="Shea T."/>
            <person name="Shenoy N."/>
            <person name="Sisk P."/>
            <person name="Stolte C."/>
            <person name="Sykes S."/>
            <person name="White J."/>
            <person name="Yandava C."/>
            <person name="Haas B."/>
            <person name="Henn M.R."/>
            <person name="Nusbaum C."/>
            <person name="Birren B."/>
        </authorList>
    </citation>
    <scope>NUCLEOTIDE SEQUENCE [LARGE SCALE GENOMIC DNA]</scope>
</reference>
<dbReference type="KEGG" id="loa:LOAG_08084"/>
<dbReference type="GeneID" id="9945511"/>
<gene>
    <name evidence="1" type="ORF">LOAG_08084</name>
</gene>
<protein>
    <submittedName>
        <fullName evidence="1">Uncharacterized protein</fullName>
    </submittedName>
</protein>